<reference evidence="1" key="1">
    <citation type="journal article" date="2015" name="Nature">
        <title>Complex archaea that bridge the gap between prokaryotes and eukaryotes.</title>
        <authorList>
            <person name="Spang A."/>
            <person name="Saw J.H."/>
            <person name="Jorgensen S.L."/>
            <person name="Zaremba-Niedzwiedzka K."/>
            <person name="Martijn J."/>
            <person name="Lind A.E."/>
            <person name="van Eijk R."/>
            <person name="Schleper C."/>
            <person name="Guy L."/>
            <person name="Ettema T.J."/>
        </authorList>
    </citation>
    <scope>NUCLEOTIDE SEQUENCE</scope>
</reference>
<protein>
    <submittedName>
        <fullName evidence="1">Uncharacterized protein</fullName>
    </submittedName>
</protein>
<proteinExistence type="predicted"/>
<feature type="non-terminal residue" evidence="1">
    <location>
        <position position="95"/>
    </location>
</feature>
<evidence type="ECO:0000313" key="1">
    <source>
        <dbReference type="EMBL" id="KKL01982.1"/>
    </source>
</evidence>
<name>A0A0F9AP35_9ZZZZ</name>
<gene>
    <name evidence="1" type="ORF">LCGC14_2626690</name>
</gene>
<dbReference type="AlphaFoldDB" id="A0A0F9AP35"/>
<sequence>MSVGWFDDLDDAKAYFTAERLITTSWDALADDPTKTKAVINGYNRVFYDPRYDVPIYADASAAQLVILKKVNGEMAYYLSQHLEDEDRRKGLQAQ</sequence>
<dbReference type="EMBL" id="LAZR01044954">
    <property type="protein sequence ID" value="KKL01982.1"/>
    <property type="molecule type" value="Genomic_DNA"/>
</dbReference>
<organism evidence="1">
    <name type="scientific">marine sediment metagenome</name>
    <dbReference type="NCBI Taxonomy" id="412755"/>
    <lineage>
        <taxon>unclassified sequences</taxon>
        <taxon>metagenomes</taxon>
        <taxon>ecological metagenomes</taxon>
    </lineage>
</organism>
<accession>A0A0F9AP35</accession>
<comment type="caution">
    <text evidence="1">The sequence shown here is derived from an EMBL/GenBank/DDBJ whole genome shotgun (WGS) entry which is preliminary data.</text>
</comment>